<comment type="caution">
    <text evidence="1">The sequence shown here is derived from an EMBL/GenBank/DDBJ whole genome shotgun (WGS) entry which is preliminary data.</text>
</comment>
<dbReference type="EMBL" id="JBHMFI010000001">
    <property type="protein sequence ID" value="MFB9072412.1"/>
    <property type="molecule type" value="Genomic_DNA"/>
</dbReference>
<accession>A0ABV5G0E4</accession>
<name>A0ABV5G0E4_9MICC</name>
<protein>
    <submittedName>
        <fullName evidence="1">Uncharacterized protein</fullName>
    </submittedName>
</protein>
<keyword evidence="2" id="KW-1185">Reference proteome</keyword>
<reference evidence="1 2" key="1">
    <citation type="submission" date="2024-09" db="EMBL/GenBank/DDBJ databases">
        <authorList>
            <person name="Sun Q."/>
            <person name="Mori K."/>
        </authorList>
    </citation>
    <scope>NUCLEOTIDE SEQUENCE [LARGE SCALE GENOMIC DNA]</scope>
    <source>
        <strain evidence="1 2">CCM 7609</strain>
    </source>
</reference>
<dbReference type="Proteomes" id="UP001589575">
    <property type="component" value="Unassembled WGS sequence"/>
</dbReference>
<proteinExistence type="predicted"/>
<sequence length="40" mass="4202">MTRTTESGCARKWAKNPFGALCALCSPKSGASAASRRTLD</sequence>
<gene>
    <name evidence="1" type="ORF">ACFFX0_14890</name>
</gene>
<organism evidence="1 2">
    <name type="scientific">Citricoccus parietis</name>
    <dbReference type="NCBI Taxonomy" id="592307"/>
    <lineage>
        <taxon>Bacteria</taxon>
        <taxon>Bacillati</taxon>
        <taxon>Actinomycetota</taxon>
        <taxon>Actinomycetes</taxon>
        <taxon>Micrococcales</taxon>
        <taxon>Micrococcaceae</taxon>
        <taxon>Citricoccus</taxon>
    </lineage>
</organism>
<evidence type="ECO:0000313" key="1">
    <source>
        <dbReference type="EMBL" id="MFB9072412.1"/>
    </source>
</evidence>
<evidence type="ECO:0000313" key="2">
    <source>
        <dbReference type="Proteomes" id="UP001589575"/>
    </source>
</evidence>